<evidence type="ECO:0000313" key="2">
    <source>
        <dbReference type="Proteomes" id="UP001233999"/>
    </source>
</evidence>
<dbReference type="EMBL" id="JASPKZ010001205">
    <property type="protein sequence ID" value="KAJ9598570.1"/>
    <property type="molecule type" value="Genomic_DNA"/>
</dbReference>
<name>A0AAD8EPP5_DIPPU</name>
<dbReference type="Proteomes" id="UP001233999">
    <property type="component" value="Unassembled WGS sequence"/>
</dbReference>
<reference evidence="1" key="2">
    <citation type="submission" date="2023-05" db="EMBL/GenBank/DDBJ databases">
        <authorList>
            <person name="Fouks B."/>
        </authorList>
    </citation>
    <scope>NUCLEOTIDE SEQUENCE</scope>
    <source>
        <strain evidence="1">Stay&amp;Tobe</strain>
        <tissue evidence="1">Testes</tissue>
    </source>
</reference>
<gene>
    <name evidence="1" type="ORF">L9F63_010741</name>
</gene>
<reference evidence="1" key="1">
    <citation type="journal article" date="2023" name="IScience">
        <title>Live-bearing cockroach genome reveals convergent evolutionary mechanisms linked to viviparity in insects and beyond.</title>
        <authorList>
            <person name="Fouks B."/>
            <person name="Harrison M.C."/>
            <person name="Mikhailova A.A."/>
            <person name="Marchal E."/>
            <person name="English S."/>
            <person name="Carruthers M."/>
            <person name="Jennings E.C."/>
            <person name="Chiamaka E.L."/>
            <person name="Frigard R.A."/>
            <person name="Pippel M."/>
            <person name="Attardo G.M."/>
            <person name="Benoit J.B."/>
            <person name="Bornberg-Bauer E."/>
            <person name="Tobe S.S."/>
        </authorList>
    </citation>
    <scope>NUCLEOTIDE SEQUENCE</scope>
    <source>
        <strain evidence="1">Stay&amp;Tobe</strain>
    </source>
</reference>
<feature type="non-terminal residue" evidence="1">
    <location>
        <position position="1"/>
    </location>
</feature>
<organism evidence="1 2">
    <name type="scientific">Diploptera punctata</name>
    <name type="common">Pacific beetle cockroach</name>
    <dbReference type="NCBI Taxonomy" id="6984"/>
    <lineage>
        <taxon>Eukaryota</taxon>
        <taxon>Metazoa</taxon>
        <taxon>Ecdysozoa</taxon>
        <taxon>Arthropoda</taxon>
        <taxon>Hexapoda</taxon>
        <taxon>Insecta</taxon>
        <taxon>Pterygota</taxon>
        <taxon>Neoptera</taxon>
        <taxon>Polyneoptera</taxon>
        <taxon>Dictyoptera</taxon>
        <taxon>Blattodea</taxon>
        <taxon>Blaberoidea</taxon>
        <taxon>Blaberidae</taxon>
        <taxon>Diplopterinae</taxon>
        <taxon>Diploptera</taxon>
    </lineage>
</organism>
<protein>
    <submittedName>
        <fullName evidence="1">Uncharacterized protein</fullName>
    </submittedName>
</protein>
<sequence>YFVSAVDGKPVLLNCIENSSLASDINFQSQLVNRGKNIKILTNAAITCRKSNINRADSGSETNSACLHFQNSSPYRSSFEVMLRI</sequence>
<feature type="non-terminal residue" evidence="1">
    <location>
        <position position="85"/>
    </location>
</feature>
<dbReference type="AlphaFoldDB" id="A0AAD8EPP5"/>
<comment type="caution">
    <text evidence="1">The sequence shown here is derived from an EMBL/GenBank/DDBJ whole genome shotgun (WGS) entry which is preliminary data.</text>
</comment>
<accession>A0AAD8EPP5</accession>
<keyword evidence="2" id="KW-1185">Reference proteome</keyword>
<evidence type="ECO:0000313" key="1">
    <source>
        <dbReference type="EMBL" id="KAJ9598570.1"/>
    </source>
</evidence>
<proteinExistence type="predicted"/>